<feature type="domain" description="C2H2-type" evidence="1">
    <location>
        <begin position="164"/>
        <end position="188"/>
    </location>
</feature>
<dbReference type="SUPFAM" id="SSF53098">
    <property type="entry name" value="Ribonuclease H-like"/>
    <property type="match status" value="1"/>
</dbReference>
<reference evidence="3" key="1">
    <citation type="submission" date="2023-07" db="EMBL/GenBank/DDBJ databases">
        <title>draft genome sequence of fig (Ficus carica).</title>
        <authorList>
            <person name="Takahashi T."/>
            <person name="Nishimura K."/>
        </authorList>
    </citation>
    <scope>NUCLEOTIDE SEQUENCE</scope>
</reference>
<accession>A0AA88D3K5</accession>
<evidence type="ECO:0000313" key="3">
    <source>
        <dbReference type="EMBL" id="GMN40182.1"/>
    </source>
</evidence>
<gene>
    <name evidence="3" type="ORF">TIFTF001_009403</name>
</gene>
<evidence type="ECO:0000259" key="2">
    <source>
        <dbReference type="Pfam" id="PF13456"/>
    </source>
</evidence>
<feature type="domain" description="RNase H type-1" evidence="2">
    <location>
        <begin position="258"/>
        <end position="378"/>
    </location>
</feature>
<dbReference type="InterPro" id="IPR012337">
    <property type="entry name" value="RNaseH-like_sf"/>
</dbReference>
<evidence type="ECO:0000259" key="1">
    <source>
        <dbReference type="Pfam" id="PF12874"/>
    </source>
</evidence>
<dbReference type="PANTHER" id="PTHR47723:SF19">
    <property type="entry name" value="POLYNUCLEOTIDYL TRANSFERASE, RIBONUCLEASE H-LIKE SUPERFAMILY PROTEIN"/>
    <property type="match status" value="1"/>
</dbReference>
<evidence type="ECO:0000313" key="4">
    <source>
        <dbReference type="Proteomes" id="UP001187192"/>
    </source>
</evidence>
<dbReference type="PANTHER" id="PTHR47723">
    <property type="entry name" value="OS05G0353850 PROTEIN"/>
    <property type="match status" value="1"/>
</dbReference>
<sequence>MFILHTEKMYVSVLAIESDSQSRNQQCLTYWVLFSLLKMSETGLVKLLKWLPFWPYAKGVITILLVIRCFTGACYVYNHFVRPYVLEILIECESDLLSVDSIPSEEGFFSSELENFDVVDKNISQSAYESDTLVPCLGKVVFECETTECNNTWPSLPRRVQKEFCCALCLIKTSSARCLIDHLQGKKHRANEEELILYKSTRKKGRSPMTFKKTNGILIENLNHLVVNLENCWFLNSVTGPRTSCAWEKPKSGWTKLNTDGSVDSKGAGFGGLLRDSNGDPICAFVNKAPSDDIFSVELWAIWRGLVLARGLGIKVIWVESDSLSVVKTINRAQSYNQKAITFACLTHIWKLIAKFDQCKVSHSWREGNAAADYLAKMNLSENDVVLWPDDFPKKLCKIINDDARGKTYSRGNS</sequence>
<dbReference type="GO" id="GO:0003676">
    <property type="term" value="F:nucleic acid binding"/>
    <property type="evidence" value="ECO:0007669"/>
    <property type="project" value="InterPro"/>
</dbReference>
<organism evidence="3 4">
    <name type="scientific">Ficus carica</name>
    <name type="common">Common fig</name>
    <dbReference type="NCBI Taxonomy" id="3494"/>
    <lineage>
        <taxon>Eukaryota</taxon>
        <taxon>Viridiplantae</taxon>
        <taxon>Streptophyta</taxon>
        <taxon>Embryophyta</taxon>
        <taxon>Tracheophyta</taxon>
        <taxon>Spermatophyta</taxon>
        <taxon>Magnoliopsida</taxon>
        <taxon>eudicotyledons</taxon>
        <taxon>Gunneridae</taxon>
        <taxon>Pentapetalae</taxon>
        <taxon>rosids</taxon>
        <taxon>fabids</taxon>
        <taxon>Rosales</taxon>
        <taxon>Moraceae</taxon>
        <taxon>Ficeae</taxon>
        <taxon>Ficus</taxon>
    </lineage>
</organism>
<dbReference type="InterPro" id="IPR036397">
    <property type="entry name" value="RNaseH_sf"/>
</dbReference>
<dbReference type="InterPro" id="IPR053151">
    <property type="entry name" value="RNase_H-like"/>
</dbReference>
<dbReference type="InterPro" id="IPR044730">
    <property type="entry name" value="RNase_H-like_dom_plant"/>
</dbReference>
<dbReference type="InterPro" id="IPR004345">
    <property type="entry name" value="TB2_DP1_HVA22"/>
</dbReference>
<dbReference type="Pfam" id="PF13456">
    <property type="entry name" value="RVT_3"/>
    <property type="match status" value="1"/>
</dbReference>
<dbReference type="Gene3D" id="3.30.160.60">
    <property type="entry name" value="Classic Zinc Finger"/>
    <property type="match status" value="1"/>
</dbReference>
<dbReference type="Proteomes" id="UP001187192">
    <property type="component" value="Unassembled WGS sequence"/>
</dbReference>
<dbReference type="InterPro" id="IPR013087">
    <property type="entry name" value="Znf_C2H2_type"/>
</dbReference>
<dbReference type="Pfam" id="PF03134">
    <property type="entry name" value="TB2_DP1_HVA22"/>
    <property type="match status" value="1"/>
</dbReference>
<dbReference type="GO" id="GO:0004523">
    <property type="term" value="F:RNA-DNA hybrid ribonuclease activity"/>
    <property type="evidence" value="ECO:0007669"/>
    <property type="project" value="InterPro"/>
</dbReference>
<dbReference type="InterPro" id="IPR036236">
    <property type="entry name" value="Znf_C2H2_sf"/>
</dbReference>
<proteinExistence type="predicted"/>
<dbReference type="Gene3D" id="3.30.420.10">
    <property type="entry name" value="Ribonuclease H-like superfamily/Ribonuclease H"/>
    <property type="match status" value="1"/>
</dbReference>
<protein>
    <recommendedName>
        <fullName evidence="5">RNase H type-1 domain-containing protein</fullName>
    </recommendedName>
</protein>
<keyword evidence="4" id="KW-1185">Reference proteome</keyword>
<dbReference type="InterPro" id="IPR002156">
    <property type="entry name" value="RNaseH_domain"/>
</dbReference>
<dbReference type="AlphaFoldDB" id="A0AA88D3K5"/>
<dbReference type="Pfam" id="PF12874">
    <property type="entry name" value="zf-met"/>
    <property type="match status" value="1"/>
</dbReference>
<comment type="caution">
    <text evidence="3">The sequence shown here is derived from an EMBL/GenBank/DDBJ whole genome shotgun (WGS) entry which is preliminary data.</text>
</comment>
<dbReference type="SUPFAM" id="SSF57667">
    <property type="entry name" value="beta-beta-alpha zinc fingers"/>
    <property type="match status" value="1"/>
</dbReference>
<evidence type="ECO:0008006" key="5">
    <source>
        <dbReference type="Google" id="ProtNLM"/>
    </source>
</evidence>
<dbReference type="CDD" id="cd06222">
    <property type="entry name" value="RNase_H_like"/>
    <property type="match status" value="1"/>
</dbReference>
<name>A0AA88D3K5_FICCA</name>
<dbReference type="EMBL" id="BTGU01000010">
    <property type="protein sequence ID" value="GMN40182.1"/>
    <property type="molecule type" value="Genomic_DNA"/>
</dbReference>